<feature type="region of interest" description="Disordered" evidence="1">
    <location>
        <begin position="177"/>
        <end position="244"/>
    </location>
</feature>
<dbReference type="SMART" id="SM00710">
    <property type="entry name" value="PbH1"/>
    <property type="match status" value="4"/>
</dbReference>
<keyword evidence="2" id="KW-0732">Signal</keyword>
<evidence type="ECO:0000256" key="1">
    <source>
        <dbReference type="SAM" id="MobiDB-lite"/>
    </source>
</evidence>
<dbReference type="KEGG" id="nsn:EXE58_03590"/>
<dbReference type="InterPro" id="IPR011050">
    <property type="entry name" value="Pectin_lyase_fold/virulence"/>
</dbReference>
<dbReference type="SUPFAM" id="SSF51126">
    <property type="entry name" value="Pectin lyase-like"/>
    <property type="match status" value="2"/>
</dbReference>
<evidence type="ECO:0000313" key="4">
    <source>
        <dbReference type="Proteomes" id="UP000294853"/>
    </source>
</evidence>
<accession>A0A4P7ID96</accession>
<evidence type="ECO:0000256" key="2">
    <source>
        <dbReference type="SAM" id="SignalP"/>
    </source>
</evidence>
<name>A0A4P7ID96_9ACTN</name>
<dbReference type="OrthoDB" id="505641at2"/>
<reference evidence="3 4" key="1">
    <citation type="submission" date="2019-03" db="EMBL/GenBank/DDBJ databases">
        <title>Three New Species of Nocardioides, Nocardioides euryhalodurans sp. nov., Nocardioides seonyuensis sp. nov. and Nocardioides eburneoflavus sp. nov. Iolated from Soil.</title>
        <authorList>
            <person name="Roh S.G."/>
            <person name="Lee C."/>
            <person name="Kim M.-K."/>
            <person name="Kim S.B."/>
        </authorList>
    </citation>
    <scope>NUCLEOTIDE SEQUENCE [LARGE SCALE GENOMIC DNA]</scope>
    <source>
        <strain evidence="3 4">MMS17-SY207-3</strain>
    </source>
</reference>
<feature type="compositionally biased region" description="Pro residues" evidence="1">
    <location>
        <begin position="197"/>
        <end position="211"/>
    </location>
</feature>
<gene>
    <name evidence="3" type="ORF">EXE58_03590</name>
</gene>
<dbReference type="RefSeq" id="WP_135266612.1">
    <property type="nucleotide sequence ID" value="NZ_CP038436.1"/>
</dbReference>
<evidence type="ECO:0008006" key="5">
    <source>
        <dbReference type="Google" id="ProtNLM"/>
    </source>
</evidence>
<sequence length="479" mass="50431">MLNRFAQDTRRMVVVGVVTVLSAGALSAAATATAGLASQQATASAVAPAATPEAQPRRKSRRVLELTEEGKVLDGARVKGTIVVKADRVKIKNSRVRGSIVVRADGVKIKNTTVTSRGRQGIRVSRYTAGTRIRNSTVACTARRTNGIAPGNYVARRVRVNGCKRAFVFSRKNPAKVRKSRINGKPYSNGVKSLLPLSPPTSPPTPTPTPTVTPTVPVYEGWPTPESTGPRQAATHTTGNLSSSEAGQVISGVTVNGRLTVQHDNVTVSDVTINGTGTYMLHITDKADGSCPIGVRVEYTEINGANAAESDIPIYMDCGGVFDHGYVHNVGRTSRLTDNGTVSNSYVFSNRTGGSGAHRGAVGTNGGSNNQIINNVLMCEGTGCSAAIPMYGDFAPINGMLVQHNLMATTGGYCAYGGSVSSKPYPDGSNVRFIDNHFSTRFFDTCGRYGTVASFDNGVRGNAWSGNVWHESGHAVGAP</sequence>
<feature type="signal peptide" evidence="2">
    <location>
        <begin position="1"/>
        <end position="28"/>
    </location>
</feature>
<feature type="compositionally biased region" description="Polar residues" evidence="1">
    <location>
        <begin position="225"/>
        <end position="244"/>
    </location>
</feature>
<evidence type="ECO:0000313" key="3">
    <source>
        <dbReference type="EMBL" id="QBX54640.1"/>
    </source>
</evidence>
<feature type="chain" id="PRO_5038796184" description="Right-handed parallel beta-helix repeat-containing protein" evidence="2">
    <location>
        <begin position="29"/>
        <end position="479"/>
    </location>
</feature>
<dbReference type="InterPro" id="IPR006626">
    <property type="entry name" value="PbH1"/>
</dbReference>
<proteinExistence type="predicted"/>
<keyword evidence="4" id="KW-1185">Reference proteome</keyword>
<dbReference type="AlphaFoldDB" id="A0A4P7ID96"/>
<dbReference type="Proteomes" id="UP000294853">
    <property type="component" value="Chromosome"/>
</dbReference>
<dbReference type="EMBL" id="CP038436">
    <property type="protein sequence ID" value="QBX54640.1"/>
    <property type="molecule type" value="Genomic_DNA"/>
</dbReference>
<protein>
    <recommendedName>
        <fullName evidence="5">Right-handed parallel beta-helix repeat-containing protein</fullName>
    </recommendedName>
</protein>
<organism evidence="3 4">
    <name type="scientific">Nocardioides seonyuensis</name>
    <dbReference type="NCBI Taxonomy" id="2518371"/>
    <lineage>
        <taxon>Bacteria</taxon>
        <taxon>Bacillati</taxon>
        <taxon>Actinomycetota</taxon>
        <taxon>Actinomycetes</taxon>
        <taxon>Propionibacteriales</taxon>
        <taxon>Nocardioidaceae</taxon>
        <taxon>Nocardioides</taxon>
    </lineage>
</organism>